<dbReference type="RefSeq" id="WP_184415285.1">
    <property type="nucleotide sequence ID" value="NZ_JACIGE010000018.1"/>
</dbReference>
<dbReference type="Proteomes" id="UP000587070">
    <property type="component" value="Unassembled WGS sequence"/>
</dbReference>
<gene>
    <name evidence="2" type="ORF">GGD90_003521</name>
</gene>
<evidence type="ECO:0000313" key="3">
    <source>
        <dbReference type="Proteomes" id="UP000587070"/>
    </source>
</evidence>
<reference evidence="2 3" key="1">
    <citation type="submission" date="2020-08" db="EMBL/GenBank/DDBJ databases">
        <title>Genome sequencing of Purple Non-Sulfur Bacteria from various extreme environments.</title>
        <authorList>
            <person name="Mayer M."/>
        </authorList>
    </citation>
    <scope>NUCLEOTIDE SEQUENCE [LARGE SCALE GENOMIC DNA]</scope>
    <source>
        <strain evidence="2 3">2761</strain>
    </source>
</reference>
<accession>A0A840G3X1</accession>
<comment type="caution">
    <text evidence="2">The sequence shown here is derived from an EMBL/GenBank/DDBJ whole genome shotgun (WGS) entry which is preliminary data.</text>
</comment>
<dbReference type="InterPro" id="IPR025484">
    <property type="entry name" value="DUF4376"/>
</dbReference>
<keyword evidence="3" id="KW-1185">Reference proteome</keyword>
<evidence type="ECO:0000313" key="2">
    <source>
        <dbReference type="EMBL" id="MBB4249117.1"/>
    </source>
</evidence>
<organism evidence="2 3">
    <name type="scientific">Rhodocyclus tenuis</name>
    <name type="common">Rhodospirillum tenue</name>
    <dbReference type="NCBI Taxonomy" id="1066"/>
    <lineage>
        <taxon>Bacteria</taxon>
        <taxon>Pseudomonadati</taxon>
        <taxon>Pseudomonadota</taxon>
        <taxon>Betaproteobacteria</taxon>
        <taxon>Rhodocyclales</taxon>
        <taxon>Rhodocyclaceae</taxon>
        <taxon>Rhodocyclus</taxon>
    </lineage>
</organism>
<dbReference type="Pfam" id="PF14301">
    <property type="entry name" value="DUF4376"/>
    <property type="match status" value="1"/>
</dbReference>
<sequence length="158" mass="16413">MEKIVSQLDGDGFFVGAAIADESPLEPGKFLLPGGCIDVSPPDVPPGKAARWNGEGFVLSDIISQATDDASVLDPRAVAKTARAEAVAAITVAVADKVFDGDEVAQGRMARAILGMRIGGAASIRWTLADNTSVDVSLNELEQALVLAGARQAELWPI</sequence>
<evidence type="ECO:0000259" key="1">
    <source>
        <dbReference type="Pfam" id="PF14301"/>
    </source>
</evidence>
<protein>
    <recommendedName>
        <fullName evidence="1">DUF4376 domain-containing protein</fullName>
    </recommendedName>
</protein>
<proteinExistence type="predicted"/>
<name>A0A840G3X1_RHOTE</name>
<dbReference type="AlphaFoldDB" id="A0A840G3X1"/>
<feature type="domain" description="DUF4376" evidence="1">
    <location>
        <begin position="77"/>
        <end position="151"/>
    </location>
</feature>
<dbReference type="EMBL" id="JACIGE010000018">
    <property type="protein sequence ID" value="MBB4249117.1"/>
    <property type="molecule type" value="Genomic_DNA"/>
</dbReference>